<reference evidence="1" key="1">
    <citation type="submission" date="2019-12" db="EMBL/GenBank/DDBJ databases">
        <title>High-Quality draft genome sequences of three cyanobacteria isolated from the limestone walls of the Old Cathedral of Coimbra.</title>
        <authorList>
            <person name="Tiago I."/>
            <person name="Soares F."/>
            <person name="Portugal A."/>
        </authorList>
    </citation>
    <scope>NUCLEOTIDE SEQUENCE [LARGE SCALE GENOMIC DNA]</scope>
    <source>
        <strain evidence="1">C</strain>
    </source>
</reference>
<organism evidence="1 2">
    <name type="scientific">Petrachloros mirabilis ULC683</name>
    <dbReference type="NCBI Taxonomy" id="2781853"/>
    <lineage>
        <taxon>Bacteria</taxon>
        <taxon>Bacillati</taxon>
        <taxon>Cyanobacteriota</taxon>
        <taxon>Cyanophyceae</taxon>
        <taxon>Synechococcales</taxon>
        <taxon>Petrachlorosaceae</taxon>
        <taxon>Petrachloros</taxon>
        <taxon>Petrachloros mirabilis</taxon>
    </lineage>
</organism>
<dbReference type="Pfam" id="PF13267">
    <property type="entry name" value="DUF4058"/>
    <property type="match status" value="1"/>
</dbReference>
<evidence type="ECO:0000313" key="1">
    <source>
        <dbReference type="EMBL" id="NCJ07518.1"/>
    </source>
</evidence>
<sequence>MPSHFPGMNPYLERPDLWTEVHAWLIVELARYLNPMVQPKYRAAVEQRVYTDLLLIGIPDVTVFKGRSGQGPDVTTATVSQPVKVNLPMPEEVKETYLEIRQVGTGQVVTVIEVLSPKNKRSGEGRNQYNAKRLKILESQSHLVEIDLLRAGNPMPMSGHLSSDYRILVSRAHDRPEAELYPFNLRQPIPRLPLPLQAGDEEPVMDLKLLLQEIYEAAALDGVIDYNQQPTPPLSAADVEWMQTLR</sequence>
<dbReference type="RefSeq" id="WP_161825999.1">
    <property type="nucleotide sequence ID" value="NZ_WVIC01000028.1"/>
</dbReference>
<comment type="caution">
    <text evidence="1">The sequence shown here is derived from an EMBL/GenBank/DDBJ whole genome shotgun (WGS) entry which is preliminary data.</text>
</comment>
<gene>
    <name evidence="1" type="ORF">GS597_13570</name>
</gene>
<proteinExistence type="predicted"/>
<evidence type="ECO:0000313" key="2">
    <source>
        <dbReference type="Proteomes" id="UP000607397"/>
    </source>
</evidence>
<dbReference type="Proteomes" id="UP000607397">
    <property type="component" value="Unassembled WGS sequence"/>
</dbReference>
<dbReference type="InterPro" id="IPR025132">
    <property type="entry name" value="DUF4058"/>
</dbReference>
<dbReference type="EMBL" id="WVIC01000028">
    <property type="protein sequence ID" value="NCJ07518.1"/>
    <property type="molecule type" value="Genomic_DNA"/>
</dbReference>
<protein>
    <submittedName>
        <fullName evidence="1">DUF4058 family protein</fullName>
    </submittedName>
</protein>
<dbReference type="AlphaFoldDB" id="A0A8K1ZZ69"/>
<keyword evidence="2" id="KW-1185">Reference proteome</keyword>
<accession>A0A8K1ZZ69</accession>
<name>A0A8K1ZZ69_9CYAN</name>